<accession>A0A6J5TNJ1</accession>
<dbReference type="AlphaFoldDB" id="A0A6J5TNJ1"/>
<evidence type="ECO:0000313" key="1">
    <source>
        <dbReference type="EMBL" id="CAB4264565.1"/>
    </source>
</evidence>
<reference evidence="1 2" key="1">
    <citation type="submission" date="2020-05" db="EMBL/GenBank/DDBJ databases">
        <authorList>
            <person name="Campoy J."/>
            <person name="Schneeberger K."/>
            <person name="Spophaly S."/>
        </authorList>
    </citation>
    <scope>NUCLEOTIDE SEQUENCE [LARGE SCALE GENOMIC DNA]</scope>
    <source>
        <strain evidence="1">PruArmRojPasFocal</strain>
    </source>
</reference>
<gene>
    <name evidence="1" type="ORF">CURHAP_LOCUS6444</name>
</gene>
<organism evidence="1 2">
    <name type="scientific">Prunus armeniaca</name>
    <name type="common">Apricot</name>
    <name type="synonym">Armeniaca vulgaris</name>
    <dbReference type="NCBI Taxonomy" id="36596"/>
    <lineage>
        <taxon>Eukaryota</taxon>
        <taxon>Viridiplantae</taxon>
        <taxon>Streptophyta</taxon>
        <taxon>Embryophyta</taxon>
        <taxon>Tracheophyta</taxon>
        <taxon>Spermatophyta</taxon>
        <taxon>Magnoliopsida</taxon>
        <taxon>eudicotyledons</taxon>
        <taxon>Gunneridae</taxon>
        <taxon>Pentapetalae</taxon>
        <taxon>rosids</taxon>
        <taxon>fabids</taxon>
        <taxon>Rosales</taxon>
        <taxon>Rosaceae</taxon>
        <taxon>Amygdaloideae</taxon>
        <taxon>Amygdaleae</taxon>
        <taxon>Prunus</taxon>
    </lineage>
</organism>
<evidence type="ECO:0000313" key="2">
    <source>
        <dbReference type="Proteomes" id="UP000507222"/>
    </source>
</evidence>
<sequence>MVIKEKSTVQSIGGRFDGIAIGVSAISSASGCIVLVGLCKSEACRYYDADGVAWGYQESLELGMAAIASFRDRRLVGLVVYIVRGGGGLEVRLD</sequence>
<proteinExistence type="predicted"/>
<name>A0A6J5TNJ1_PRUAR</name>
<dbReference type="Proteomes" id="UP000507222">
    <property type="component" value="Unassembled WGS sequence"/>
</dbReference>
<protein>
    <submittedName>
        <fullName evidence="1">Uncharacterized protein</fullName>
    </submittedName>
</protein>
<dbReference type="EMBL" id="CAEKDK010000001">
    <property type="protein sequence ID" value="CAB4264565.1"/>
    <property type="molecule type" value="Genomic_DNA"/>
</dbReference>
<dbReference type="PROSITE" id="PS51257">
    <property type="entry name" value="PROKAR_LIPOPROTEIN"/>
    <property type="match status" value="1"/>
</dbReference>